<protein>
    <submittedName>
        <fullName evidence="1">Uncharacterized protein</fullName>
    </submittedName>
</protein>
<proteinExistence type="predicted"/>
<dbReference type="AlphaFoldDB" id="A0A4V2YTW2"/>
<evidence type="ECO:0000313" key="1">
    <source>
        <dbReference type="EMBL" id="TDD75157.1"/>
    </source>
</evidence>
<organism evidence="1 2">
    <name type="scientific">Flavobacterium caseinilyticum</name>
    <dbReference type="NCBI Taxonomy" id="2541732"/>
    <lineage>
        <taxon>Bacteria</taxon>
        <taxon>Pseudomonadati</taxon>
        <taxon>Bacteroidota</taxon>
        <taxon>Flavobacteriia</taxon>
        <taxon>Flavobacteriales</taxon>
        <taxon>Flavobacteriaceae</taxon>
        <taxon>Flavobacterium</taxon>
    </lineage>
</organism>
<name>A0A4V2YTW2_9FLAO</name>
<gene>
    <name evidence="1" type="ORF">E0F89_12280</name>
</gene>
<evidence type="ECO:0000313" key="2">
    <source>
        <dbReference type="Proteomes" id="UP000295278"/>
    </source>
</evidence>
<dbReference type="OrthoDB" id="1365959at2"/>
<comment type="caution">
    <text evidence="1">The sequence shown here is derived from an EMBL/GenBank/DDBJ whole genome shotgun (WGS) entry which is preliminary data.</text>
</comment>
<dbReference type="RefSeq" id="WP_131910079.1">
    <property type="nucleotide sequence ID" value="NZ_SMFM01000006.1"/>
</dbReference>
<reference evidence="1 2" key="1">
    <citation type="submission" date="2019-03" db="EMBL/GenBank/DDBJ databases">
        <title>Flavobacterium AT-3-2 sp. nov., isolated from arctic soil.</title>
        <authorList>
            <person name="Chaudhary D.K."/>
        </authorList>
    </citation>
    <scope>NUCLEOTIDE SEQUENCE [LARGE SCALE GENOMIC DNA]</scope>
    <source>
        <strain evidence="1 2">AT-3-2</strain>
    </source>
</reference>
<sequence length="148" mass="17437">MIKINKPATAAKIYLKYNGSRLDLMQKYSAFLNSRIEFEKIFENVKETITIKVKLFDNKIYYLGLISRNIYTEINNNLVQFENGFLMHNSILLSNNLTFIQGVITMDLEINGEFINERYLFKVFINGTNQIHKYILDSEIECENFVKE</sequence>
<dbReference type="Proteomes" id="UP000295278">
    <property type="component" value="Unassembled WGS sequence"/>
</dbReference>
<keyword evidence="2" id="KW-1185">Reference proteome</keyword>
<dbReference type="EMBL" id="SMFM01000006">
    <property type="protein sequence ID" value="TDD75157.1"/>
    <property type="molecule type" value="Genomic_DNA"/>
</dbReference>
<accession>A0A4V2YTW2</accession>